<dbReference type="Pfam" id="PF04265">
    <property type="entry name" value="TPK_B1_binding"/>
    <property type="match status" value="1"/>
</dbReference>
<comment type="caution">
    <text evidence="7">The sequence shown here is derived from an EMBL/GenBank/DDBJ whole genome shotgun (WGS) entry which is preliminary data.</text>
</comment>
<dbReference type="SMART" id="SM00983">
    <property type="entry name" value="TPK_B1_binding"/>
    <property type="match status" value="1"/>
</dbReference>
<dbReference type="CDD" id="cd07995">
    <property type="entry name" value="TPK"/>
    <property type="match status" value="1"/>
</dbReference>
<keyword evidence="4" id="KW-0067">ATP-binding</keyword>
<gene>
    <name evidence="7" type="ORF">C095_08735</name>
</gene>
<dbReference type="EC" id="2.7.6.2" evidence="5"/>
<dbReference type="GO" id="GO:0006772">
    <property type="term" value="P:thiamine metabolic process"/>
    <property type="evidence" value="ECO:0007669"/>
    <property type="project" value="UniProtKB-UniRule"/>
</dbReference>
<dbReference type="SUPFAM" id="SSF63999">
    <property type="entry name" value="Thiamin pyrophosphokinase, catalytic domain"/>
    <property type="match status" value="1"/>
</dbReference>
<dbReference type="GO" id="GO:0009229">
    <property type="term" value="P:thiamine diphosphate biosynthetic process"/>
    <property type="evidence" value="ECO:0007669"/>
    <property type="project" value="InterPro"/>
</dbReference>
<dbReference type="InterPro" id="IPR036371">
    <property type="entry name" value="TPK_B1-bd_sf"/>
</dbReference>
<dbReference type="InterPro" id="IPR006282">
    <property type="entry name" value="Thi_PPkinase"/>
</dbReference>
<evidence type="ECO:0000259" key="6">
    <source>
        <dbReference type="SMART" id="SM00983"/>
    </source>
</evidence>
<organism evidence="7 8">
    <name type="scientific">Fusobacterium necrophorum subsp. funduliforme B35</name>
    <dbReference type="NCBI Taxonomy" id="1226633"/>
    <lineage>
        <taxon>Bacteria</taxon>
        <taxon>Fusobacteriati</taxon>
        <taxon>Fusobacteriota</taxon>
        <taxon>Fusobacteriia</taxon>
        <taxon>Fusobacteriales</taxon>
        <taxon>Fusobacteriaceae</taxon>
        <taxon>Fusobacterium</taxon>
    </lineage>
</organism>
<dbReference type="PATRIC" id="fig|1226633.4.peg.1763"/>
<evidence type="ECO:0000313" key="8">
    <source>
        <dbReference type="Proteomes" id="UP000031184"/>
    </source>
</evidence>
<proteinExistence type="predicted"/>
<dbReference type="PANTHER" id="PTHR41299:SF1">
    <property type="entry name" value="THIAMINE PYROPHOSPHOKINASE"/>
    <property type="match status" value="1"/>
</dbReference>
<dbReference type="InterPro" id="IPR007373">
    <property type="entry name" value="Thiamin_PyroPKinase_B1-bd"/>
</dbReference>
<evidence type="ECO:0000256" key="5">
    <source>
        <dbReference type="NCBIfam" id="TIGR01378"/>
    </source>
</evidence>
<dbReference type="EMBL" id="AUZI01000021">
    <property type="protein sequence ID" value="KID48813.1"/>
    <property type="molecule type" value="Genomic_DNA"/>
</dbReference>
<dbReference type="InterPro" id="IPR007371">
    <property type="entry name" value="TPK_catalytic"/>
</dbReference>
<dbReference type="GO" id="GO:0005524">
    <property type="term" value="F:ATP binding"/>
    <property type="evidence" value="ECO:0007669"/>
    <property type="project" value="UniProtKB-KW"/>
</dbReference>
<keyword evidence="2" id="KW-0547">Nucleotide-binding</keyword>
<reference evidence="7 8" key="1">
    <citation type="submission" date="2013-08" db="EMBL/GenBank/DDBJ databases">
        <title>An opportunistic ruminal bacterium that causes liver abscesses in cattle.</title>
        <authorList>
            <person name="Benahmed F.H."/>
            <person name="Rasmussen M."/>
            <person name="Harbottle H."/>
            <person name="Soppet D."/>
            <person name="Nagaraja T.G."/>
            <person name="Davidson M."/>
        </authorList>
    </citation>
    <scope>NUCLEOTIDE SEQUENCE [LARGE SCALE GENOMIC DNA]</scope>
    <source>
        <strain evidence="7 8">B35</strain>
    </source>
</reference>
<dbReference type="SUPFAM" id="SSF63862">
    <property type="entry name" value="Thiamin pyrophosphokinase, substrate-binding domain"/>
    <property type="match status" value="1"/>
</dbReference>
<protein>
    <recommendedName>
        <fullName evidence="5">Thiamine diphosphokinase</fullName>
        <ecNumber evidence="5">2.7.6.2</ecNumber>
    </recommendedName>
</protein>
<sequence>MKRAYLILNGELRGSLPFYQQLFQKAKGDILCVDGGSRHLQSLHILPKELWGDLDSTPPSLYEKWEKQGCEIFKFPVEKDFTDFELLLQSLQKRSYEEWIVIGGLGGDTDHLLSNLQLCILYPKLQFLSEEESIFLLPKYYVFQSLQEHKISFIPFSEKVTALSLEGFQYNLSAHTLRRGETLCHGNTILKEKASVHFEEGLLLAVLKTKNSISKGIIL</sequence>
<feature type="domain" description="Thiamin pyrophosphokinase thiamin-binding" evidence="6">
    <location>
        <begin position="138"/>
        <end position="204"/>
    </location>
</feature>
<dbReference type="NCBIfam" id="TIGR01378">
    <property type="entry name" value="thi_PPkinase"/>
    <property type="match status" value="1"/>
</dbReference>
<dbReference type="Proteomes" id="UP000031184">
    <property type="component" value="Unassembled WGS sequence"/>
</dbReference>
<dbReference type="PANTHER" id="PTHR41299">
    <property type="entry name" value="THIAMINE PYROPHOSPHOKINASE"/>
    <property type="match status" value="1"/>
</dbReference>
<evidence type="ECO:0000313" key="7">
    <source>
        <dbReference type="EMBL" id="KID48813.1"/>
    </source>
</evidence>
<keyword evidence="1" id="KW-0808">Transferase</keyword>
<name>A0A0B4E5S7_9FUSO</name>
<evidence type="ECO:0000256" key="4">
    <source>
        <dbReference type="ARBA" id="ARBA00022840"/>
    </source>
</evidence>
<dbReference type="GO" id="GO:0016301">
    <property type="term" value="F:kinase activity"/>
    <property type="evidence" value="ECO:0007669"/>
    <property type="project" value="UniProtKB-KW"/>
</dbReference>
<dbReference type="GO" id="GO:0030975">
    <property type="term" value="F:thiamine binding"/>
    <property type="evidence" value="ECO:0007669"/>
    <property type="project" value="InterPro"/>
</dbReference>
<evidence type="ECO:0000256" key="2">
    <source>
        <dbReference type="ARBA" id="ARBA00022741"/>
    </source>
</evidence>
<accession>A0A0B4E5S7</accession>
<dbReference type="Pfam" id="PF04263">
    <property type="entry name" value="TPK_catalytic"/>
    <property type="match status" value="1"/>
</dbReference>
<evidence type="ECO:0000256" key="1">
    <source>
        <dbReference type="ARBA" id="ARBA00022679"/>
    </source>
</evidence>
<evidence type="ECO:0000256" key="3">
    <source>
        <dbReference type="ARBA" id="ARBA00022777"/>
    </source>
</evidence>
<dbReference type="InterPro" id="IPR053149">
    <property type="entry name" value="TPK"/>
</dbReference>
<dbReference type="Gene3D" id="3.40.50.10240">
    <property type="entry name" value="Thiamin pyrophosphokinase, catalytic domain"/>
    <property type="match status" value="1"/>
</dbReference>
<dbReference type="GO" id="GO:0004788">
    <property type="term" value="F:thiamine diphosphokinase activity"/>
    <property type="evidence" value="ECO:0007669"/>
    <property type="project" value="UniProtKB-UniRule"/>
</dbReference>
<dbReference type="InterPro" id="IPR036759">
    <property type="entry name" value="TPK_catalytic_sf"/>
</dbReference>
<dbReference type="AlphaFoldDB" id="A0A0B4E5S7"/>
<keyword evidence="3 7" id="KW-0418">Kinase</keyword>